<dbReference type="EMBL" id="QNUK01000449">
    <property type="protein sequence ID" value="KAF5893145.1"/>
    <property type="molecule type" value="Genomic_DNA"/>
</dbReference>
<proteinExistence type="predicted"/>
<protein>
    <submittedName>
        <fullName evidence="1">Tripartite motif-containing protein 59</fullName>
    </submittedName>
</protein>
<organism evidence="1 2">
    <name type="scientific">Clarias magur</name>
    <name type="common">Asian catfish</name>
    <name type="synonym">Macropteronotus magur</name>
    <dbReference type="NCBI Taxonomy" id="1594786"/>
    <lineage>
        <taxon>Eukaryota</taxon>
        <taxon>Metazoa</taxon>
        <taxon>Chordata</taxon>
        <taxon>Craniata</taxon>
        <taxon>Vertebrata</taxon>
        <taxon>Euteleostomi</taxon>
        <taxon>Actinopterygii</taxon>
        <taxon>Neopterygii</taxon>
        <taxon>Teleostei</taxon>
        <taxon>Ostariophysi</taxon>
        <taxon>Siluriformes</taxon>
        <taxon>Clariidae</taxon>
        <taxon>Clarias</taxon>
    </lineage>
</organism>
<dbReference type="Proteomes" id="UP000727407">
    <property type="component" value="Unassembled WGS sequence"/>
</dbReference>
<evidence type="ECO:0000313" key="2">
    <source>
        <dbReference type="Proteomes" id="UP000727407"/>
    </source>
</evidence>
<dbReference type="OrthoDB" id="6105938at2759"/>
<reference evidence="1" key="1">
    <citation type="submission" date="2020-07" db="EMBL/GenBank/DDBJ databases">
        <title>Clarias magur genome sequencing, assembly and annotation.</title>
        <authorList>
            <person name="Kushwaha B."/>
            <person name="Kumar R."/>
            <person name="Das P."/>
            <person name="Joshi C.G."/>
            <person name="Kumar D."/>
            <person name="Nagpure N.S."/>
            <person name="Pandey M."/>
            <person name="Agarwal S."/>
            <person name="Srivastava S."/>
            <person name="Singh M."/>
            <person name="Sahoo L."/>
            <person name="Jayasankar P."/>
            <person name="Meher P.K."/>
            <person name="Koringa P.G."/>
            <person name="Iquebal M.A."/>
            <person name="Das S.P."/>
            <person name="Bit A."/>
            <person name="Patnaik S."/>
            <person name="Patel N."/>
            <person name="Shah T.M."/>
            <person name="Hinsu A."/>
            <person name="Jena J.K."/>
        </authorList>
    </citation>
    <scope>NUCLEOTIDE SEQUENCE</scope>
    <source>
        <strain evidence="1">CIFAMagur01</strain>
        <tissue evidence="1">Testis</tissue>
    </source>
</reference>
<dbReference type="AlphaFoldDB" id="A0A8J4XBX3"/>
<sequence>MKVLDEASGQLACAYNPLIEKLKEMKEKQLELISSISSISEDESAISFLEKMHHIRERVDALTQTELPEVPTLNLPLCLEEFLKEHWSNVTFGRWSSSKNFLSCEETFHQRATASNISKTDIQVLLDCRVLSNGGAMSSAFLVKATE</sequence>
<comment type="caution">
    <text evidence="1">The sequence shown here is derived from an EMBL/GenBank/DDBJ whole genome shotgun (WGS) entry which is preliminary data.</text>
</comment>
<keyword evidence="2" id="KW-1185">Reference proteome</keyword>
<gene>
    <name evidence="1" type="ORF">DAT39_017139</name>
</gene>
<accession>A0A8J4XBX3</accession>
<evidence type="ECO:0000313" key="1">
    <source>
        <dbReference type="EMBL" id="KAF5893145.1"/>
    </source>
</evidence>
<name>A0A8J4XBX3_CLAMG</name>